<keyword evidence="9" id="KW-1185">Reference proteome</keyword>
<dbReference type="RefSeq" id="WP_108385280.1">
    <property type="nucleotide sequence ID" value="NZ_QBUD01000002.1"/>
</dbReference>
<dbReference type="NCBIfam" id="TIGR00709">
    <property type="entry name" value="dat"/>
    <property type="match status" value="1"/>
</dbReference>
<sequence length="446" mass="48049">MFEINPAAFNSREDVFARLESRVQSYANAFPETFGKSIGTEMFGTDGTRYLDFLAGAGSLNYGHNNPVFKKALLSYIKKDGITHSLDLHTAAKAEFLEAFGDIILAPRQLDYLLQFTGPTGTNAVEAALKIARKVKGRSNVISFTNGFHGVSLGALSLTGNKFLRKAAGVTLQGVTQMPYDGYLGEEVDTIAVIDQMLSDPSSGIDHPAAMIVEVVQGEGGLNAARDDWLRGLRRLCTAHDILLIVDDIQAGCGRTGHFFSFEGAGITPDIVTLSKSLSGSGLPFSVVLLKPELDIWEPGEHNGTFRGNNHAFVTATAALKTYWKTPDFAREVCAKGAHLGQRLQDIVDQFAPELVRVKGRGMMRGIACADPEVATAISVAAFKRGLIIERAGPLGEVVKCLMPLTTSNAQLDEGLDILCRSVEDALRRKQRPVPVSRAPKSVPSG</sequence>
<gene>
    <name evidence="8" type="ORF">C8N45_102115</name>
</gene>
<evidence type="ECO:0000256" key="7">
    <source>
        <dbReference type="RuleBase" id="RU365034"/>
    </source>
</evidence>
<dbReference type="InterPro" id="IPR015424">
    <property type="entry name" value="PyrdxlP-dep_Trfase"/>
</dbReference>
<keyword evidence="5 6" id="KW-0663">Pyridoxal phosphate</keyword>
<evidence type="ECO:0000256" key="3">
    <source>
        <dbReference type="ARBA" id="ARBA00022576"/>
    </source>
</evidence>
<dbReference type="Pfam" id="PF00202">
    <property type="entry name" value="Aminotran_3"/>
    <property type="match status" value="1"/>
</dbReference>
<dbReference type="Proteomes" id="UP000244523">
    <property type="component" value="Unassembled WGS sequence"/>
</dbReference>
<evidence type="ECO:0000256" key="2">
    <source>
        <dbReference type="ARBA" id="ARBA00008954"/>
    </source>
</evidence>
<comment type="caution">
    <text evidence="8">The sequence shown here is derived from an EMBL/GenBank/DDBJ whole genome shotgun (WGS) entry which is preliminary data.</text>
</comment>
<evidence type="ECO:0000256" key="1">
    <source>
        <dbReference type="ARBA" id="ARBA00001933"/>
    </source>
</evidence>
<dbReference type="InterPro" id="IPR049704">
    <property type="entry name" value="Aminotrans_3_PPA_site"/>
</dbReference>
<dbReference type="GO" id="GO:0030170">
    <property type="term" value="F:pyridoxal phosphate binding"/>
    <property type="evidence" value="ECO:0007669"/>
    <property type="project" value="InterPro"/>
</dbReference>
<comment type="cofactor">
    <cofactor evidence="1 7">
        <name>pyridoxal 5'-phosphate</name>
        <dbReference type="ChEBI" id="CHEBI:597326"/>
    </cofactor>
</comment>
<dbReference type="Gene3D" id="3.40.640.10">
    <property type="entry name" value="Type I PLP-dependent aspartate aminotransferase-like (Major domain)"/>
    <property type="match status" value="1"/>
</dbReference>
<dbReference type="GO" id="GO:0045303">
    <property type="term" value="F:diaminobutyrate-2-oxoglutarate transaminase activity"/>
    <property type="evidence" value="ECO:0007669"/>
    <property type="project" value="UniProtKB-EC"/>
</dbReference>
<evidence type="ECO:0000313" key="8">
    <source>
        <dbReference type="EMBL" id="PUB17105.1"/>
    </source>
</evidence>
<dbReference type="EMBL" id="QBUD01000002">
    <property type="protein sequence ID" value="PUB17105.1"/>
    <property type="molecule type" value="Genomic_DNA"/>
</dbReference>
<evidence type="ECO:0000313" key="9">
    <source>
        <dbReference type="Proteomes" id="UP000244523"/>
    </source>
</evidence>
<dbReference type="NCBIfam" id="TIGR02407">
    <property type="entry name" value="ectoine_ectB"/>
    <property type="match status" value="1"/>
</dbReference>
<keyword evidence="3 7" id="KW-0032">Aminotransferase</keyword>
<dbReference type="InterPro" id="IPR012773">
    <property type="entry name" value="Ectoine_EctB"/>
</dbReference>
<dbReference type="EC" id="2.6.1.76" evidence="7"/>
<evidence type="ECO:0000256" key="6">
    <source>
        <dbReference type="RuleBase" id="RU003560"/>
    </source>
</evidence>
<organism evidence="8 9">
    <name type="scientific">Yoonia sediminilitoris</name>
    <dbReference type="NCBI Taxonomy" id="1286148"/>
    <lineage>
        <taxon>Bacteria</taxon>
        <taxon>Pseudomonadati</taxon>
        <taxon>Pseudomonadota</taxon>
        <taxon>Alphaproteobacteria</taxon>
        <taxon>Rhodobacterales</taxon>
        <taxon>Paracoccaceae</taxon>
        <taxon>Yoonia</taxon>
    </lineage>
</organism>
<dbReference type="OrthoDB" id="9801834at2"/>
<dbReference type="InterPro" id="IPR004637">
    <property type="entry name" value="Dat"/>
</dbReference>
<dbReference type="SUPFAM" id="SSF53383">
    <property type="entry name" value="PLP-dependent transferases"/>
    <property type="match status" value="1"/>
</dbReference>
<dbReference type="InterPro" id="IPR015422">
    <property type="entry name" value="PyrdxlP-dep_Trfase_small"/>
</dbReference>
<dbReference type="NCBIfam" id="NF006733">
    <property type="entry name" value="PRK09264.1"/>
    <property type="match status" value="1"/>
</dbReference>
<evidence type="ECO:0000256" key="5">
    <source>
        <dbReference type="ARBA" id="ARBA00022898"/>
    </source>
</evidence>
<protein>
    <recommendedName>
        <fullName evidence="7">Diaminobutyrate--2-oxoglutarate transaminase</fullName>
        <ecNumber evidence="7">2.6.1.76</ecNumber>
    </recommendedName>
    <alternativeName>
        <fullName evidence="7">DABA aminotransferase</fullName>
    </alternativeName>
</protein>
<proteinExistence type="inferred from homology"/>
<name>A0A2T6KLL3_9RHOB</name>
<dbReference type="PANTHER" id="PTHR43552:SF2">
    <property type="entry name" value="DIAMINOBUTYRATE--2-OXOGLUTARATE TRANSAMINASE"/>
    <property type="match status" value="1"/>
</dbReference>
<dbReference type="PROSITE" id="PS00600">
    <property type="entry name" value="AA_TRANSFER_CLASS_3"/>
    <property type="match status" value="1"/>
</dbReference>
<reference evidence="8 9" key="1">
    <citation type="submission" date="2018-04" db="EMBL/GenBank/DDBJ databases">
        <title>Genomic Encyclopedia of Archaeal and Bacterial Type Strains, Phase II (KMG-II): from individual species to whole genera.</title>
        <authorList>
            <person name="Goeker M."/>
        </authorList>
    </citation>
    <scope>NUCLEOTIDE SEQUENCE [LARGE SCALE GENOMIC DNA]</scope>
    <source>
        <strain evidence="8 9">DSM 29955</strain>
    </source>
</reference>
<dbReference type="InterPro" id="IPR005814">
    <property type="entry name" value="Aminotrans_3"/>
</dbReference>
<dbReference type="AlphaFoldDB" id="A0A2T6KLL3"/>
<dbReference type="GO" id="GO:0047307">
    <property type="term" value="F:diaminobutyrate-pyruvate transaminase activity"/>
    <property type="evidence" value="ECO:0007669"/>
    <property type="project" value="InterPro"/>
</dbReference>
<dbReference type="Gene3D" id="3.90.1150.10">
    <property type="entry name" value="Aspartate Aminotransferase, domain 1"/>
    <property type="match status" value="1"/>
</dbReference>
<comment type="catalytic activity">
    <reaction evidence="7">
        <text>L-2,4-diaminobutanoate + 2-oxoglutarate = L-aspartate 4-semialdehyde + L-glutamate</text>
        <dbReference type="Rhea" id="RHEA:11160"/>
        <dbReference type="ChEBI" id="CHEBI:16810"/>
        <dbReference type="ChEBI" id="CHEBI:29985"/>
        <dbReference type="ChEBI" id="CHEBI:58761"/>
        <dbReference type="ChEBI" id="CHEBI:537519"/>
        <dbReference type="EC" id="2.6.1.76"/>
    </reaction>
</comment>
<dbReference type="GO" id="GO:0019491">
    <property type="term" value="P:ectoine biosynthetic process"/>
    <property type="evidence" value="ECO:0007669"/>
    <property type="project" value="UniProtKB-UniPathway"/>
</dbReference>
<dbReference type="PANTHER" id="PTHR43552">
    <property type="entry name" value="DIAMINOBUTYRATE--2-OXOGLUTARATE AMINOTRANSFERASE"/>
    <property type="match status" value="1"/>
</dbReference>
<keyword evidence="4 7" id="KW-0808">Transferase</keyword>
<evidence type="ECO:0000256" key="4">
    <source>
        <dbReference type="ARBA" id="ARBA00022679"/>
    </source>
</evidence>
<comment type="function">
    <text evidence="7">Catalyzes reversively the conversion of L-aspartate beta-semialdehyde (ASA) to L-2,4-diaminobutyrate (DABA) by transamination with L-glutamate.</text>
</comment>
<comment type="pathway">
    <text evidence="7">Amine and polyamine biosynthesis; ectoine biosynthesis; L-ectoine from L-aspartate 4-semialdehyde: step 1/3.</text>
</comment>
<dbReference type="UniPathway" id="UPA00067">
    <property type="reaction ID" value="UER00121"/>
</dbReference>
<dbReference type="PIRSF" id="PIRSF000521">
    <property type="entry name" value="Transaminase_4ab_Lys_Orn"/>
    <property type="match status" value="1"/>
</dbReference>
<accession>A0A2T6KLL3</accession>
<comment type="similarity">
    <text evidence="2 6">Belongs to the class-III pyridoxal-phosphate-dependent aminotransferase family.</text>
</comment>
<dbReference type="CDD" id="cd00610">
    <property type="entry name" value="OAT_like"/>
    <property type="match status" value="1"/>
</dbReference>
<dbReference type="InterPro" id="IPR015421">
    <property type="entry name" value="PyrdxlP-dep_Trfase_major"/>
</dbReference>